<dbReference type="STRING" id="1186196.SAMN04489841_3216"/>
<gene>
    <name evidence="2" type="ORF">SAMN04489841_3216</name>
</gene>
<dbReference type="EMBL" id="FOFD01000004">
    <property type="protein sequence ID" value="SER19058.1"/>
    <property type="molecule type" value="Genomic_DNA"/>
</dbReference>
<evidence type="ECO:0000313" key="3">
    <source>
        <dbReference type="Proteomes" id="UP000199114"/>
    </source>
</evidence>
<organism evidence="2 3">
    <name type="scientific">Natrinema salaciae</name>
    <dbReference type="NCBI Taxonomy" id="1186196"/>
    <lineage>
        <taxon>Archaea</taxon>
        <taxon>Methanobacteriati</taxon>
        <taxon>Methanobacteriota</taxon>
        <taxon>Stenosarchaea group</taxon>
        <taxon>Halobacteria</taxon>
        <taxon>Halobacteriales</taxon>
        <taxon>Natrialbaceae</taxon>
        <taxon>Natrinema</taxon>
    </lineage>
</organism>
<dbReference type="RefSeq" id="WP_090618975.1">
    <property type="nucleotide sequence ID" value="NZ_FOFD01000004.1"/>
</dbReference>
<sequence>MISRTSFVTVCLVLVVAASLSIGAYSGVSTDGSTASASLAQESDPYTEECLSTSGLENVSMNAYRQEATALRTQSANVSSTGNGTTAEEGLIGIESGYIEGNETCFDRISTENETMQIALEEVQFENTTLRGPWTNIEFGEGEADSMTVVLPGDAFLSVLRQMHVGDSFIDLFKDIYDLSSADDGDHPGAGDDEPPGDSDGPADNATDPDDSAPRRPCG</sequence>
<reference evidence="3" key="1">
    <citation type="submission" date="2016-10" db="EMBL/GenBank/DDBJ databases">
        <authorList>
            <person name="Varghese N."/>
            <person name="Submissions S."/>
        </authorList>
    </citation>
    <scope>NUCLEOTIDE SEQUENCE [LARGE SCALE GENOMIC DNA]</scope>
    <source>
        <strain evidence="3">DSM 25055</strain>
    </source>
</reference>
<evidence type="ECO:0000313" key="2">
    <source>
        <dbReference type="EMBL" id="SER19058.1"/>
    </source>
</evidence>
<dbReference type="OrthoDB" id="178131at2157"/>
<keyword evidence="3" id="KW-1185">Reference proteome</keyword>
<evidence type="ECO:0000256" key="1">
    <source>
        <dbReference type="SAM" id="MobiDB-lite"/>
    </source>
</evidence>
<accession>A0A1H9M5T5</accession>
<dbReference type="AlphaFoldDB" id="A0A1H9M5T5"/>
<feature type="region of interest" description="Disordered" evidence="1">
    <location>
        <begin position="180"/>
        <end position="219"/>
    </location>
</feature>
<name>A0A1H9M5T5_9EURY</name>
<proteinExistence type="predicted"/>
<protein>
    <submittedName>
        <fullName evidence="2">Uncharacterized protein</fullName>
    </submittedName>
</protein>
<dbReference type="Proteomes" id="UP000199114">
    <property type="component" value="Unassembled WGS sequence"/>
</dbReference>